<feature type="domain" description="Copper acquisition factor BIM1-like" evidence="9">
    <location>
        <begin position="17"/>
        <end position="176"/>
    </location>
</feature>
<dbReference type="OrthoDB" id="5333578at2759"/>
<evidence type="ECO:0000256" key="5">
    <source>
        <dbReference type="ARBA" id="ARBA00023136"/>
    </source>
</evidence>
<evidence type="ECO:0000256" key="6">
    <source>
        <dbReference type="ARBA" id="ARBA00023180"/>
    </source>
</evidence>
<keyword evidence="7" id="KW-0449">Lipoprotein</keyword>
<dbReference type="GO" id="GO:0098552">
    <property type="term" value="C:side of membrane"/>
    <property type="evidence" value="ECO:0007669"/>
    <property type="project" value="UniProtKB-KW"/>
</dbReference>
<keyword evidence="5" id="KW-0472">Membrane</keyword>
<dbReference type="EMBL" id="CAJRGZ010000015">
    <property type="protein sequence ID" value="CAG5140221.1"/>
    <property type="molecule type" value="Genomic_DNA"/>
</dbReference>
<evidence type="ECO:0000256" key="2">
    <source>
        <dbReference type="ARBA" id="ARBA00022475"/>
    </source>
</evidence>
<evidence type="ECO:0000256" key="7">
    <source>
        <dbReference type="ARBA" id="ARBA00023288"/>
    </source>
</evidence>
<gene>
    <name evidence="10" type="ORF">ALTATR162_LOCUS662</name>
</gene>
<evidence type="ECO:0000256" key="1">
    <source>
        <dbReference type="ARBA" id="ARBA00004609"/>
    </source>
</evidence>
<dbReference type="Proteomes" id="UP000676310">
    <property type="component" value="Unassembled WGS sequence"/>
</dbReference>
<evidence type="ECO:0000259" key="9">
    <source>
        <dbReference type="Pfam" id="PF20238"/>
    </source>
</evidence>
<keyword evidence="11" id="KW-1185">Reference proteome</keyword>
<evidence type="ECO:0000256" key="3">
    <source>
        <dbReference type="ARBA" id="ARBA00022622"/>
    </source>
</evidence>
<keyword evidence="3" id="KW-0336">GPI-anchor</keyword>
<dbReference type="CDD" id="cd21176">
    <property type="entry name" value="LPMO_auxiliary-like"/>
    <property type="match status" value="1"/>
</dbReference>
<dbReference type="InterPro" id="IPR046936">
    <property type="entry name" value="BIM1-like"/>
</dbReference>
<dbReference type="GO" id="GO:0005886">
    <property type="term" value="C:plasma membrane"/>
    <property type="evidence" value="ECO:0007669"/>
    <property type="project" value="UniProtKB-SubCell"/>
</dbReference>
<feature type="chain" id="PRO_5035154784" description="Copper acquisition factor BIM1-like domain-containing protein" evidence="8">
    <location>
        <begin position="19"/>
        <end position="226"/>
    </location>
</feature>
<keyword evidence="4 8" id="KW-0732">Signal</keyword>
<dbReference type="Pfam" id="PF20238">
    <property type="entry name" value="BIM1-like_dom"/>
    <property type="match status" value="1"/>
</dbReference>
<name>A0A8J2HVL6_9PLEO</name>
<evidence type="ECO:0000256" key="8">
    <source>
        <dbReference type="SAM" id="SignalP"/>
    </source>
</evidence>
<dbReference type="GeneID" id="67018529"/>
<dbReference type="InterPro" id="IPR046530">
    <property type="entry name" value="BIM1-like_dom"/>
</dbReference>
<proteinExistence type="predicted"/>
<accession>A0A8J2HVL6</accession>
<evidence type="ECO:0000313" key="11">
    <source>
        <dbReference type="Proteomes" id="UP000676310"/>
    </source>
</evidence>
<keyword evidence="6" id="KW-0325">Glycoprotein</keyword>
<dbReference type="PANTHER" id="PTHR34992">
    <property type="entry name" value="HYPHAL ANASTAMOSIS-7 PROTEIN"/>
    <property type="match status" value="1"/>
</dbReference>
<keyword evidence="2" id="KW-1003">Cell membrane</keyword>
<comment type="caution">
    <text evidence="10">The sequence shown here is derived from an EMBL/GenBank/DDBJ whole genome shotgun (WGS) entry which is preliminary data.</text>
</comment>
<protein>
    <recommendedName>
        <fullName evidence="9">Copper acquisition factor BIM1-like domain-containing protein</fullName>
    </recommendedName>
</protein>
<comment type="subcellular location">
    <subcellularLocation>
        <location evidence="1">Cell membrane</location>
        <topology evidence="1">Lipid-anchor</topology>
        <topology evidence="1">GPI-anchor</topology>
    </subcellularLocation>
</comment>
<evidence type="ECO:0000256" key="4">
    <source>
        <dbReference type="ARBA" id="ARBA00022729"/>
    </source>
</evidence>
<reference evidence="10" key="1">
    <citation type="submission" date="2021-05" db="EMBL/GenBank/DDBJ databases">
        <authorList>
            <person name="Stam R."/>
        </authorList>
    </citation>
    <scope>NUCLEOTIDE SEQUENCE</scope>
    <source>
        <strain evidence="10">CS162</strain>
    </source>
</reference>
<sequence length="226" mass="23340">MLSKSLLAVAALAAGANAHFRLLAPTWRGSSFEEPASQWIYPCANVNETTDMANRTVWPPSGGSTIINGSHTSALTAVNLALGSNATNFNITLLEMFNQTGAGVFCMKETGRANLEEGFKAAGYSGLDDERINGLMATVQVIQLGHSGSALYNCADIMFNSTAELLSDDQCQNGTGVSGVEIENAATETADGNSTEASSTPTGAAGRLSPFVGSGLLAAVLAWGLL</sequence>
<evidence type="ECO:0000313" key="10">
    <source>
        <dbReference type="EMBL" id="CAG5140221.1"/>
    </source>
</evidence>
<feature type="signal peptide" evidence="8">
    <location>
        <begin position="1"/>
        <end position="18"/>
    </location>
</feature>
<dbReference type="RefSeq" id="XP_043164191.1">
    <property type="nucleotide sequence ID" value="XM_043308256.1"/>
</dbReference>
<organism evidence="10 11">
    <name type="scientific">Alternaria atra</name>
    <dbReference type="NCBI Taxonomy" id="119953"/>
    <lineage>
        <taxon>Eukaryota</taxon>
        <taxon>Fungi</taxon>
        <taxon>Dikarya</taxon>
        <taxon>Ascomycota</taxon>
        <taxon>Pezizomycotina</taxon>
        <taxon>Dothideomycetes</taxon>
        <taxon>Pleosporomycetidae</taxon>
        <taxon>Pleosporales</taxon>
        <taxon>Pleosporineae</taxon>
        <taxon>Pleosporaceae</taxon>
        <taxon>Alternaria</taxon>
        <taxon>Alternaria sect. Ulocladioides</taxon>
    </lineage>
</organism>
<dbReference type="PANTHER" id="PTHR34992:SF2">
    <property type="entry name" value="COPPER ACQUISITION FACTOR BIM1-LIKE DOMAIN-CONTAINING PROTEIN"/>
    <property type="match status" value="1"/>
</dbReference>
<dbReference type="AlphaFoldDB" id="A0A8J2HVL6"/>